<accession>A0ABS8A163</accession>
<dbReference type="EMBL" id="JAERSE020000002">
    <property type="protein sequence ID" value="MCA6067172.1"/>
    <property type="molecule type" value="Genomic_DNA"/>
</dbReference>
<protein>
    <submittedName>
        <fullName evidence="1">DUF2971 domain-containing protein</fullName>
    </submittedName>
</protein>
<dbReference type="RefSeq" id="WP_225687654.1">
    <property type="nucleotide sequence ID" value="NZ_JAERSE020000002.1"/>
</dbReference>
<organism evidence="1 2">
    <name type="scientific">Chryseobacterium tagetis</name>
    <dbReference type="NCBI Taxonomy" id="2801334"/>
    <lineage>
        <taxon>Bacteria</taxon>
        <taxon>Pseudomonadati</taxon>
        <taxon>Bacteroidota</taxon>
        <taxon>Flavobacteriia</taxon>
        <taxon>Flavobacteriales</taxon>
        <taxon>Weeksellaceae</taxon>
        <taxon>Chryseobacterium group</taxon>
        <taxon>Chryseobacterium</taxon>
    </lineage>
</organism>
<reference evidence="1 2" key="1">
    <citation type="submission" date="2021-09" db="EMBL/GenBank/DDBJ databases">
        <title>Genome sequencing and assembly of Chryseobacterium sp. RG1.</title>
        <authorList>
            <person name="Chhetri G."/>
        </authorList>
    </citation>
    <scope>NUCLEOTIDE SEQUENCE [LARGE SCALE GENOMIC DNA]</scope>
    <source>
        <strain evidence="1 2">RG1</strain>
    </source>
</reference>
<dbReference type="InterPro" id="IPR021352">
    <property type="entry name" value="DUF2971"/>
</dbReference>
<comment type="caution">
    <text evidence="1">The sequence shown here is derived from an EMBL/GenBank/DDBJ whole genome shotgun (WGS) entry which is preliminary data.</text>
</comment>
<keyword evidence="2" id="KW-1185">Reference proteome</keyword>
<dbReference type="Pfam" id="PF11185">
    <property type="entry name" value="DUF2971"/>
    <property type="match status" value="1"/>
</dbReference>
<proteinExistence type="predicted"/>
<sequence>MKVYKYRSIDEKAFERDFKTLRENCFFAPNYAHLNDPFDIYFNEQITPVIKTLRAIFPDNSISNFENELRKTLDFKERVGIYCLSKDFLNEQLWAYYASSYFGYCIEYDLNKLTDKSQNPDFECQLEIHYEDDIPTIGIDDIKNTESFIKKIYAIKKSTWKHEDEIRLIFNNNGLKKIHSSAITGIYFGFRTEQVIKESFYDLFKNNDVKFYEVFPSNFRLERKLIYETKRSLKYKINKFNFEFLREPRENRWEQIFEVHYKGNSNDPNEIKEFVQAFKEMYCFKKSTLYIFNNKEVVSLLDTYPMNEDQHIEYNKSTIQIVYEL</sequence>
<name>A0ABS8A163_9FLAO</name>
<evidence type="ECO:0000313" key="1">
    <source>
        <dbReference type="EMBL" id="MCA6067172.1"/>
    </source>
</evidence>
<gene>
    <name evidence="1" type="ORF">JI747_008280</name>
</gene>
<dbReference type="Proteomes" id="UP000618240">
    <property type="component" value="Unassembled WGS sequence"/>
</dbReference>
<evidence type="ECO:0000313" key="2">
    <source>
        <dbReference type="Proteomes" id="UP000618240"/>
    </source>
</evidence>